<feature type="compositionally biased region" description="Basic and acidic residues" evidence="1">
    <location>
        <begin position="43"/>
        <end position="61"/>
    </location>
</feature>
<feature type="region of interest" description="Disordered" evidence="1">
    <location>
        <begin position="43"/>
        <end position="71"/>
    </location>
</feature>
<name>A0A6J5KTB7_9CAUD</name>
<proteinExistence type="predicted"/>
<gene>
    <name evidence="2" type="ORF">UFOVP43_20</name>
</gene>
<protein>
    <submittedName>
        <fullName evidence="2">Uncharacterized protein</fullName>
    </submittedName>
</protein>
<evidence type="ECO:0000313" key="2">
    <source>
        <dbReference type="EMBL" id="CAB4123439.1"/>
    </source>
</evidence>
<sequence>MATKMVLTREKPKHSEAKEYVFEREWKKEARKVAGLEKELKEHEKTDMAHAHPMHRSHEQKSAPIPSMRKY</sequence>
<reference evidence="2" key="1">
    <citation type="submission" date="2020-04" db="EMBL/GenBank/DDBJ databases">
        <authorList>
            <person name="Chiriac C."/>
            <person name="Salcher M."/>
            <person name="Ghai R."/>
            <person name="Kavagutti S V."/>
        </authorList>
    </citation>
    <scope>NUCLEOTIDE SEQUENCE</scope>
</reference>
<accession>A0A6J5KTB7</accession>
<evidence type="ECO:0000256" key="1">
    <source>
        <dbReference type="SAM" id="MobiDB-lite"/>
    </source>
</evidence>
<organism evidence="2">
    <name type="scientific">uncultured Caudovirales phage</name>
    <dbReference type="NCBI Taxonomy" id="2100421"/>
    <lineage>
        <taxon>Viruses</taxon>
        <taxon>Duplodnaviria</taxon>
        <taxon>Heunggongvirae</taxon>
        <taxon>Uroviricota</taxon>
        <taxon>Caudoviricetes</taxon>
        <taxon>Peduoviridae</taxon>
        <taxon>Maltschvirus</taxon>
        <taxon>Maltschvirus maltsch</taxon>
    </lineage>
</organism>
<dbReference type="EMBL" id="LR796171">
    <property type="protein sequence ID" value="CAB4123439.1"/>
    <property type="molecule type" value="Genomic_DNA"/>
</dbReference>